<dbReference type="PANTHER" id="PTHR11815">
    <property type="entry name" value="SUCCINYL-COA SYNTHETASE BETA CHAIN"/>
    <property type="match status" value="1"/>
</dbReference>
<dbReference type="EC" id="6.2.1.5" evidence="10"/>
<feature type="binding site" evidence="10">
    <location>
        <position position="102"/>
    </location>
    <ligand>
        <name>ATP</name>
        <dbReference type="ChEBI" id="CHEBI:30616"/>
    </ligand>
</feature>
<keyword evidence="5 10" id="KW-0547">Nucleotide-binding</keyword>
<feature type="binding site" evidence="10">
    <location>
        <position position="199"/>
    </location>
    <ligand>
        <name>Mg(2+)</name>
        <dbReference type="ChEBI" id="CHEBI:18420"/>
    </ligand>
</feature>
<dbReference type="InterPro" id="IPR013650">
    <property type="entry name" value="ATP-grasp_succ-CoA_synth-type"/>
</dbReference>
<evidence type="ECO:0000256" key="10">
    <source>
        <dbReference type="HAMAP-Rule" id="MF_00558"/>
    </source>
</evidence>
<keyword evidence="2 10" id="KW-0816">Tricarboxylic acid cycle</keyword>
<keyword evidence="6 10" id="KW-0067">ATP-binding</keyword>
<evidence type="ECO:0000256" key="2">
    <source>
        <dbReference type="ARBA" id="ARBA00022532"/>
    </source>
</evidence>
<evidence type="ECO:0000256" key="1">
    <source>
        <dbReference type="ARBA" id="ARBA00009182"/>
    </source>
</evidence>
<feature type="binding site" evidence="10">
    <location>
        <position position="213"/>
    </location>
    <ligand>
        <name>Mg(2+)</name>
        <dbReference type="ChEBI" id="CHEBI:18420"/>
    </ligand>
</feature>
<feature type="binding site" evidence="10">
    <location>
        <position position="46"/>
    </location>
    <ligand>
        <name>ATP</name>
        <dbReference type="ChEBI" id="CHEBI:30616"/>
    </ligand>
</feature>
<comment type="caution">
    <text evidence="12">The sequence shown here is derived from an EMBL/GenBank/DDBJ whole genome shotgun (WGS) entry which is preliminary data.</text>
</comment>
<dbReference type="InterPro" id="IPR005809">
    <property type="entry name" value="Succ_CoA_ligase-like_bsu"/>
</dbReference>
<keyword evidence="3 10" id="KW-0436">Ligase</keyword>
<accession>A0A9D9GPB4</accession>
<evidence type="ECO:0000256" key="3">
    <source>
        <dbReference type="ARBA" id="ARBA00022598"/>
    </source>
</evidence>
<evidence type="ECO:0000313" key="13">
    <source>
        <dbReference type="Proteomes" id="UP000823631"/>
    </source>
</evidence>
<dbReference type="Gene3D" id="3.30.1490.20">
    <property type="entry name" value="ATP-grasp fold, A domain"/>
    <property type="match status" value="1"/>
</dbReference>
<comment type="cofactor">
    <cofactor evidence="10">
        <name>Mg(2+)</name>
        <dbReference type="ChEBI" id="CHEBI:18420"/>
    </cofactor>
    <text evidence="10">Binds 1 Mg(2+) ion per subunit.</text>
</comment>
<dbReference type="GO" id="GO:0005829">
    <property type="term" value="C:cytosol"/>
    <property type="evidence" value="ECO:0007669"/>
    <property type="project" value="TreeGrafter"/>
</dbReference>
<feature type="binding site" evidence="10">
    <location>
        <position position="99"/>
    </location>
    <ligand>
        <name>ATP</name>
        <dbReference type="ChEBI" id="CHEBI:30616"/>
    </ligand>
</feature>
<protein>
    <recommendedName>
        <fullName evidence="10">Succinate--CoA ligase [ADP-forming] subunit beta</fullName>
        <ecNumber evidence="10">6.2.1.5</ecNumber>
    </recommendedName>
    <alternativeName>
        <fullName evidence="10">Succinyl-CoA synthetase subunit beta</fullName>
        <shortName evidence="10">SCS-beta</shortName>
    </alternativeName>
</protein>
<dbReference type="EMBL" id="JADINH010000088">
    <property type="protein sequence ID" value="MBO8415552.1"/>
    <property type="molecule type" value="Genomic_DNA"/>
</dbReference>
<dbReference type="GO" id="GO:0042709">
    <property type="term" value="C:succinate-CoA ligase complex"/>
    <property type="evidence" value="ECO:0007669"/>
    <property type="project" value="TreeGrafter"/>
</dbReference>
<proteinExistence type="inferred from homology"/>
<dbReference type="Gene3D" id="3.30.470.20">
    <property type="entry name" value="ATP-grasp fold, B domain"/>
    <property type="match status" value="1"/>
</dbReference>
<sequence>MHLHEYQSKEMLRSYGIPVPDFRVSTKATGIGKAAYELSPGPFVCKCQVHSGARGKAGGVMLVKTPAEAEAFAAKWLGSRLVTRQSGPHGKLVSRILIERATDAVRELYLGATIDRTSGHLTIMASEAGGMSIEELAAKEPEKILKVVIDELTGPQPYQGRALAYKLGLKGKQVNEFTKIFVGMARMFLEKDLSLIEVNPLAVTQEGRLLCLDAKINLDSYALYRHPDLVELDDPSQEDPRIARATASGFTYVPLEGNIGCLVNGAGLAMGTMDIIKNSGGAPANFLDVGGTATRERVMEAFKIILEDPNVRCILVNIFGGIVRCDLIAEGILGAVKEVGTNVAVVVRLEGNHARDGAELLMHSGLNIQPAYSLREAALLAVQKAEEAAK</sequence>
<evidence type="ECO:0000256" key="6">
    <source>
        <dbReference type="ARBA" id="ARBA00022840"/>
    </source>
</evidence>
<dbReference type="FunFam" id="3.30.470.20:FF:000002">
    <property type="entry name" value="Succinate--CoA ligase [ADP-forming] subunit beta"/>
    <property type="match status" value="1"/>
</dbReference>
<gene>
    <name evidence="10 12" type="primary">sucC</name>
    <name evidence="12" type="ORF">IAB19_04120</name>
</gene>
<feature type="domain" description="ATP-grasp" evidence="11">
    <location>
        <begin position="9"/>
        <end position="229"/>
    </location>
</feature>
<comment type="pathway">
    <text evidence="10">Carbohydrate metabolism; tricarboxylic acid cycle; succinate from succinyl-CoA (ligase route): step 1/1.</text>
</comment>
<evidence type="ECO:0000256" key="7">
    <source>
        <dbReference type="ARBA" id="ARBA00022842"/>
    </source>
</evidence>
<dbReference type="NCBIfam" id="NF001913">
    <property type="entry name" value="PRK00696.1"/>
    <property type="match status" value="1"/>
</dbReference>
<name>A0A9D9GPB4_9GAMM</name>
<dbReference type="InterPro" id="IPR005811">
    <property type="entry name" value="SUCC_ACL_C"/>
</dbReference>
<comment type="function">
    <text evidence="10">Succinyl-CoA synthetase functions in the citric acid cycle (TCA), coupling the hydrolysis of succinyl-CoA to the synthesis of either ATP or GTP and thus represents the only step of substrate-level phosphorylation in the TCA. The beta subunit provides nucleotide specificity of the enzyme and binds the substrate succinate, while the binding sites for coenzyme A and phosphate are found in the alpha subunit.</text>
</comment>
<comment type="subunit">
    <text evidence="10">Heterotetramer of two alpha and two beta subunits.</text>
</comment>
<keyword evidence="4 10" id="KW-0479">Metal-binding</keyword>
<dbReference type="Pfam" id="PF00549">
    <property type="entry name" value="Ligase_CoA"/>
    <property type="match status" value="1"/>
</dbReference>
<organism evidence="12 13">
    <name type="scientific">Candidatus Avisuccinivibrio stercorigallinarum</name>
    <dbReference type="NCBI Taxonomy" id="2840704"/>
    <lineage>
        <taxon>Bacteria</taxon>
        <taxon>Pseudomonadati</taxon>
        <taxon>Pseudomonadota</taxon>
        <taxon>Gammaproteobacteria</taxon>
        <taxon>Aeromonadales</taxon>
        <taxon>Succinivibrionaceae</taxon>
        <taxon>Succinivibrionaceae incertae sedis</taxon>
        <taxon>Candidatus Avisuccinivibrio</taxon>
    </lineage>
</organism>
<dbReference type="NCBIfam" id="TIGR01016">
    <property type="entry name" value="sucCoAbeta"/>
    <property type="match status" value="1"/>
</dbReference>
<dbReference type="HAMAP" id="MF_00558">
    <property type="entry name" value="Succ_CoA_beta"/>
    <property type="match status" value="1"/>
</dbReference>
<evidence type="ECO:0000256" key="5">
    <source>
        <dbReference type="ARBA" id="ARBA00022741"/>
    </source>
</evidence>
<dbReference type="PANTHER" id="PTHR11815:SF10">
    <property type="entry name" value="SUCCINATE--COA LIGASE [GDP-FORMING] SUBUNIT BETA, MITOCHONDRIAL"/>
    <property type="match status" value="1"/>
</dbReference>
<evidence type="ECO:0000259" key="11">
    <source>
        <dbReference type="PROSITE" id="PS50975"/>
    </source>
</evidence>
<dbReference type="Proteomes" id="UP000823631">
    <property type="component" value="Unassembled WGS sequence"/>
</dbReference>
<comment type="similarity">
    <text evidence="1 10">Belongs to the succinate/malate CoA ligase beta subunit family.</text>
</comment>
<feature type="binding site" evidence="10">
    <location>
        <position position="264"/>
    </location>
    <ligand>
        <name>substrate</name>
        <note>ligand shared with subunit alpha</note>
    </ligand>
</feature>
<dbReference type="InterPro" id="IPR013815">
    <property type="entry name" value="ATP_grasp_subdomain_1"/>
</dbReference>
<dbReference type="GO" id="GO:0006099">
    <property type="term" value="P:tricarboxylic acid cycle"/>
    <property type="evidence" value="ECO:0007669"/>
    <property type="project" value="UniProtKB-UniRule"/>
</dbReference>
<dbReference type="GO" id="GO:0000287">
    <property type="term" value="F:magnesium ion binding"/>
    <property type="evidence" value="ECO:0007669"/>
    <property type="project" value="UniProtKB-UniRule"/>
</dbReference>
<reference evidence="12" key="1">
    <citation type="submission" date="2020-10" db="EMBL/GenBank/DDBJ databases">
        <authorList>
            <person name="Gilroy R."/>
        </authorList>
    </citation>
    <scope>NUCLEOTIDE SEQUENCE</scope>
    <source>
        <strain evidence="12">17213</strain>
    </source>
</reference>
<dbReference type="AlphaFoldDB" id="A0A9D9GPB4"/>
<dbReference type="FunFam" id="3.30.1490.20:FF:000002">
    <property type="entry name" value="Succinate--CoA ligase [ADP-forming] subunit beta"/>
    <property type="match status" value="1"/>
</dbReference>
<feature type="binding site" evidence="10">
    <location>
        <begin position="321"/>
        <end position="323"/>
    </location>
    <ligand>
        <name>substrate</name>
        <note>ligand shared with subunit alpha</note>
    </ligand>
</feature>
<evidence type="ECO:0000256" key="4">
    <source>
        <dbReference type="ARBA" id="ARBA00022723"/>
    </source>
</evidence>
<dbReference type="PIRSF" id="PIRSF001554">
    <property type="entry name" value="SucCS_beta"/>
    <property type="match status" value="1"/>
</dbReference>
<feature type="binding site" evidence="10">
    <location>
        <position position="107"/>
    </location>
    <ligand>
        <name>ATP</name>
        <dbReference type="ChEBI" id="CHEBI:30616"/>
    </ligand>
</feature>
<dbReference type="Gene3D" id="3.40.50.261">
    <property type="entry name" value="Succinyl-CoA synthetase domains"/>
    <property type="match status" value="1"/>
</dbReference>
<dbReference type="InterPro" id="IPR017866">
    <property type="entry name" value="Succ-CoA_synthase_bsu_CS"/>
</dbReference>
<dbReference type="FunFam" id="3.40.50.261:FF:000001">
    <property type="entry name" value="Succinate--CoA ligase [ADP-forming] subunit beta"/>
    <property type="match status" value="1"/>
</dbReference>
<dbReference type="GO" id="GO:0004775">
    <property type="term" value="F:succinate-CoA ligase (ADP-forming) activity"/>
    <property type="evidence" value="ECO:0007669"/>
    <property type="project" value="UniProtKB-UniRule"/>
</dbReference>
<dbReference type="InterPro" id="IPR011761">
    <property type="entry name" value="ATP-grasp"/>
</dbReference>
<reference evidence="12" key="2">
    <citation type="journal article" date="2021" name="PeerJ">
        <title>Extensive microbial diversity within the chicken gut microbiome revealed by metagenomics and culture.</title>
        <authorList>
            <person name="Gilroy R."/>
            <person name="Ravi A."/>
            <person name="Getino M."/>
            <person name="Pursley I."/>
            <person name="Horton D.L."/>
            <person name="Alikhan N.F."/>
            <person name="Baker D."/>
            <person name="Gharbi K."/>
            <person name="Hall N."/>
            <person name="Watson M."/>
            <person name="Adriaenssens E.M."/>
            <person name="Foster-Nyarko E."/>
            <person name="Jarju S."/>
            <person name="Secka A."/>
            <person name="Antonio M."/>
            <person name="Oren A."/>
            <person name="Chaudhuri R.R."/>
            <person name="La Ragione R."/>
            <person name="Hildebrand F."/>
            <person name="Pallen M.J."/>
        </authorList>
    </citation>
    <scope>NUCLEOTIDE SEQUENCE</scope>
    <source>
        <strain evidence="12">17213</strain>
    </source>
</reference>
<dbReference type="InterPro" id="IPR016102">
    <property type="entry name" value="Succinyl-CoA_synth-like"/>
</dbReference>
<comment type="catalytic activity">
    <reaction evidence="9">
        <text>GTP + succinate + CoA = succinyl-CoA + GDP + phosphate</text>
        <dbReference type="Rhea" id="RHEA:22120"/>
        <dbReference type="ChEBI" id="CHEBI:30031"/>
        <dbReference type="ChEBI" id="CHEBI:37565"/>
        <dbReference type="ChEBI" id="CHEBI:43474"/>
        <dbReference type="ChEBI" id="CHEBI:57287"/>
        <dbReference type="ChEBI" id="CHEBI:57292"/>
        <dbReference type="ChEBI" id="CHEBI:58189"/>
    </reaction>
    <physiologicalReaction direction="right-to-left" evidence="9">
        <dbReference type="Rhea" id="RHEA:22122"/>
    </physiologicalReaction>
</comment>
<evidence type="ECO:0000256" key="9">
    <source>
        <dbReference type="ARBA" id="ARBA00052891"/>
    </source>
</evidence>
<evidence type="ECO:0000256" key="8">
    <source>
        <dbReference type="ARBA" id="ARBA00050563"/>
    </source>
</evidence>
<keyword evidence="7 10" id="KW-0460">Magnesium</keyword>
<dbReference type="GO" id="GO:0005524">
    <property type="term" value="F:ATP binding"/>
    <property type="evidence" value="ECO:0007669"/>
    <property type="project" value="UniProtKB-UniRule"/>
</dbReference>
<dbReference type="Pfam" id="PF08442">
    <property type="entry name" value="ATP-grasp_2"/>
    <property type="match status" value="1"/>
</dbReference>
<dbReference type="SUPFAM" id="SSF56059">
    <property type="entry name" value="Glutathione synthetase ATP-binding domain-like"/>
    <property type="match status" value="1"/>
</dbReference>
<dbReference type="PROSITE" id="PS01217">
    <property type="entry name" value="SUCCINYL_COA_LIG_3"/>
    <property type="match status" value="1"/>
</dbReference>
<comment type="catalytic activity">
    <reaction evidence="8">
        <text>succinate + ATP + CoA = succinyl-CoA + ADP + phosphate</text>
        <dbReference type="Rhea" id="RHEA:17661"/>
        <dbReference type="ChEBI" id="CHEBI:30031"/>
        <dbReference type="ChEBI" id="CHEBI:30616"/>
        <dbReference type="ChEBI" id="CHEBI:43474"/>
        <dbReference type="ChEBI" id="CHEBI:57287"/>
        <dbReference type="ChEBI" id="CHEBI:57292"/>
        <dbReference type="ChEBI" id="CHEBI:456216"/>
        <dbReference type="EC" id="6.2.1.5"/>
    </reaction>
    <physiologicalReaction direction="right-to-left" evidence="8">
        <dbReference type="Rhea" id="RHEA:17663"/>
    </physiologicalReaction>
</comment>
<dbReference type="GO" id="GO:0006104">
    <property type="term" value="P:succinyl-CoA metabolic process"/>
    <property type="evidence" value="ECO:0007669"/>
    <property type="project" value="TreeGrafter"/>
</dbReference>
<dbReference type="SUPFAM" id="SSF52210">
    <property type="entry name" value="Succinyl-CoA synthetase domains"/>
    <property type="match status" value="1"/>
</dbReference>
<dbReference type="PROSITE" id="PS50975">
    <property type="entry name" value="ATP_GRASP"/>
    <property type="match status" value="1"/>
</dbReference>
<evidence type="ECO:0000313" key="12">
    <source>
        <dbReference type="EMBL" id="MBO8415552.1"/>
    </source>
</evidence>
<comment type="caution">
    <text evidence="10">Lacks conserved residue(s) required for the propagation of feature annotation.</text>
</comment>